<organism evidence="1 2">
    <name type="scientific">Protopolystoma xenopodis</name>
    <dbReference type="NCBI Taxonomy" id="117903"/>
    <lineage>
        <taxon>Eukaryota</taxon>
        <taxon>Metazoa</taxon>
        <taxon>Spiralia</taxon>
        <taxon>Lophotrochozoa</taxon>
        <taxon>Platyhelminthes</taxon>
        <taxon>Monogenea</taxon>
        <taxon>Polyopisthocotylea</taxon>
        <taxon>Polystomatidea</taxon>
        <taxon>Polystomatidae</taxon>
        <taxon>Protopolystoma</taxon>
    </lineage>
</organism>
<evidence type="ECO:0000313" key="1">
    <source>
        <dbReference type="EMBL" id="VEL39931.1"/>
    </source>
</evidence>
<accession>A0A3S5B922</accession>
<sequence>MRRAACAPRLGDICRRGKTHTACQTGGCETRCRQDCCNYALPRGMSSGSLPFCLDESVSCCGNRHAGSSRPTIQAPRLEPRQNLAELSGPGLFVCEKVWPEWHRLRECGHTFFNCIHNFTASQLSSIVRFGITTRRFPGSTTNVKESLSLSRSVKMLLLVISRRTSASEALVDCSFNLTSTGFILSPSGTRTMAGQRIISTPQML</sequence>
<name>A0A3S5B922_9PLAT</name>
<proteinExistence type="predicted"/>
<keyword evidence="2" id="KW-1185">Reference proteome</keyword>
<reference evidence="1" key="1">
    <citation type="submission" date="2018-11" db="EMBL/GenBank/DDBJ databases">
        <authorList>
            <consortium name="Pathogen Informatics"/>
        </authorList>
    </citation>
    <scope>NUCLEOTIDE SEQUENCE</scope>
</reference>
<dbReference type="AlphaFoldDB" id="A0A3S5B922"/>
<protein>
    <submittedName>
        <fullName evidence="1">Uncharacterized protein</fullName>
    </submittedName>
</protein>
<evidence type="ECO:0000313" key="2">
    <source>
        <dbReference type="Proteomes" id="UP000784294"/>
    </source>
</evidence>
<dbReference type="Proteomes" id="UP000784294">
    <property type="component" value="Unassembled WGS sequence"/>
</dbReference>
<comment type="caution">
    <text evidence="1">The sequence shown here is derived from an EMBL/GenBank/DDBJ whole genome shotgun (WGS) entry which is preliminary data.</text>
</comment>
<gene>
    <name evidence="1" type="ORF">PXEA_LOCUS33371</name>
</gene>
<dbReference type="EMBL" id="CAAALY010263050">
    <property type="protein sequence ID" value="VEL39931.1"/>
    <property type="molecule type" value="Genomic_DNA"/>
</dbReference>